<name>A0A1H9LXK8_FLAFI</name>
<accession>A0A1H9LXK8</accession>
<dbReference type="InterPro" id="IPR025348">
    <property type="entry name" value="DUF4252"/>
</dbReference>
<dbReference type="PROSITE" id="PS51257">
    <property type="entry name" value="PROKAR_LIPOPROTEIN"/>
    <property type="match status" value="1"/>
</dbReference>
<dbReference type="EMBL" id="FOFZ01000007">
    <property type="protein sequence ID" value="SER16154.1"/>
    <property type="molecule type" value="Genomic_DNA"/>
</dbReference>
<sequence length="178" mass="19861">MRTIYSIAIFLGMLVVGCNSEPTLQKYFVENTENKDFIALDISPSILNLDKAKLSAEQNGALESFDKMNVLAFKLNETNKAQFESERAKVNLILKDAKYQQLMKYSSGSAGASVSYVGTDEHIDEFVLYANSKEAGFAVVRVLGKDMNPNNVITLMSVLKKSNIDMAQLKPLQEMFKK</sequence>
<evidence type="ECO:0000313" key="2">
    <source>
        <dbReference type="Proteomes" id="UP000183658"/>
    </source>
</evidence>
<protein>
    <recommendedName>
        <fullName evidence="3">DUF4252 domain-containing protein</fullName>
    </recommendedName>
</protein>
<reference evidence="2" key="1">
    <citation type="submission" date="2016-10" db="EMBL/GenBank/DDBJ databases">
        <authorList>
            <person name="Varghese N."/>
            <person name="Submissions S."/>
        </authorList>
    </citation>
    <scope>NUCLEOTIDE SEQUENCE [LARGE SCALE GENOMIC DNA]</scope>
    <source>
        <strain evidence="2">DSM 15719</strain>
    </source>
</reference>
<dbReference type="Proteomes" id="UP000183658">
    <property type="component" value="Unassembled WGS sequence"/>
</dbReference>
<organism evidence="1 2">
    <name type="scientific">Flavobacterium frigoris</name>
    <dbReference type="NCBI Taxonomy" id="229204"/>
    <lineage>
        <taxon>Bacteria</taxon>
        <taxon>Pseudomonadati</taxon>
        <taxon>Bacteroidota</taxon>
        <taxon>Flavobacteriia</taxon>
        <taxon>Flavobacteriales</taxon>
        <taxon>Flavobacteriaceae</taxon>
        <taxon>Flavobacterium</taxon>
    </lineage>
</organism>
<dbReference type="Pfam" id="PF14060">
    <property type="entry name" value="DUF4252"/>
    <property type="match status" value="1"/>
</dbReference>
<dbReference type="OrthoDB" id="1143555at2"/>
<keyword evidence="2" id="KW-1185">Reference proteome</keyword>
<proteinExistence type="predicted"/>
<evidence type="ECO:0008006" key="3">
    <source>
        <dbReference type="Google" id="ProtNLM"/>
    </source>
</evidence>
<gene>
    <name evidence="1" type="ORF">SAMN05444355_107176</name>
</gene>
<dbReference type="RefSeq" id="WP_074723551.1">
    <property type="nucleotide sequence ID" value="NZ_CBCRVS010000005.1"/>
</dbReference>
<dbReference type="AlphaFoldDB" id="A0A1H9LXK8"/>
<evidence type="ECO:0000313" key="1">
    <source>
        <dbReference type="EMBL" id="SER16154.1"/>
    </source>
</evidence>